<dbReference type="EMBL" id="DVOL01000093">
    <property type="protein sequence ID" value="HIV11331.1"/>
    <property type="molecule type" value="Genomic_DNA"/>
</dbReference>
<evidence type="ECO:0000313" key="10">
    <source>
        <dbReference type="Proteomes" id="UP000823960"/>
    </source>
</evidence>
<dbReference type="InterPro" id="IPR007627">
    <property type="entry name" value="RNA_pol_sigma70_r2"/>
</dbReference>
<dbReference type="InterPro" id="IPR039425">
    <property type="entry name" value="RNA_pol_sigma-70-like"/>
</dbReference>
<sequence>MQSRDFTGLSDGELLKLVFSDRLAYSELVHRHMGTVLHLARTLEGGAAERDDLISEGLLALLQAIESYDSTRGASLGTYVYTCVSNRMLLLLKRSKRIKSREQEIGDLGLEASLTPEGIVLIREELGEVMSLAGKILTDMERAVFLEYLAGSSYREIACRLGITEKAVGNALSRVRTKLRVKLR</sequence>
<dbReference type="GO" id="GO:0006352">
    <property type="term" value="P:DNA-templated transcription initiation"/>
    <property type="evidence" value="ECO:0007669"/>
    <property type="project" value="InterPro"/>
</dbReference>
<evidence type="ECO:0000256" key="2">
    <source>
        <dbReference type="ARBA" id="ARBA00021245"/>
    </source>
</evidence>
<feature type="domain" description="HTH luxR-type" evidence="8">
    <location>
        <begin position="134"/>
        <end position="183"/>
    </location>
</feature>
<dbReference type="InterPro" id="IPR014284">
    <property type="entry name" value="RNA_pol_sigma-70_dom"/>
</dbReference>
<proteinExistence type="inferred from homology"/>
<dbReference type="InterPro" id="IPR013249">
    <property type="entry name" value="RNA_pol_sigma70_r4_t2"/>
</dbReference>
<dbReference type="Pfam" id="PF04542">
    <property type="entry name" value="Sigma70_r2"/>
    <property type="match status" value="1"/>
</dbReference>
<evidence type="ECO:0000256" key="5">
    <source>
        <dbReference type="ARBA" id="ARBA00023125"/>
    </source>
</evidence>
<comment type="caution">
    <text evidence="9">The sequence shown here is derived from an EMBL/GenBank/DDBJ whole genome shotgun (WGS) entry which is preliminary data.</text>
</comment>
<comment type="similarity">
    <text evidence="1">Belongs to the sigma-70 factor family.</text>
</comment>
<dbReference type="Gene3D" id="1.10.10.10">
    <property type="entry name" value="Winged helix-like DNA-binding domain superfamily/Winged helix DNA-binding domain"/>
    <property type="match status" value="1"/>
</dbReference>
<evidence type="ECO:0000259" key="8">
    <source>
        <dbReference type="SMART" id="SM00421"/>
    </source>
</evidence>
<dbReference type="SUPFAM" id="SSF88946">
    <property type="entry name" value="Sigma2 domain of RNA polymerase sigma factors"/>
    <property type="match status" value="1"/>
</dbReference>
<evidence type="ECO:0000256" key="1">
    <source>
        <dbReference type="ARBA" id="ARBA00007788"/>
    </source>
</evidence>
<accession>A0A9D1NSA7</accession>
<dbReference type="Gene3D" id="1.10.1740.10">
    <property type="match status" value="1"/>
</dbReference>
<dbReference type="SMART" id="SM00421">
    <property type="entry name" value="HTH_LUXR"/>
    <property type="match status" value="1"/>
</dbReference>
<dbReference type="NCBIfam" id="TIGR02937">
    <property type="entry name" value="sigma70-ECF"/>
    <property type="match status" value="1"/>
</dbReference>
<dbReference type="PANTHER" id="PTHR43133">
    <property type="entry name" value="RNA POLYMERASE ECF-TYPE SIGMA FACTO"/>
    <property type="match status" value="1"/>
</dbReference>
<reference evidence="9" key="2">
    <citation type="journal article" date="2021" name="PeerJ">
        <title>Extensive microbial diversity within the chicken gut microbiome revealed by metagenomics and culture.</title>
        <authorList>
            <person name="Gilroy R."/>
            <person name="Ravi A."/>
            <person name="Getino M."/>
            <person name="Pursley I."/>
            <person name="Horton D.L."/>
            <person name="Alikhan N.F."/>
            <person name="Baker D."/>
            <person name="Gharbi K."/>
            <person name="Hall N."/>
            <person name="Watson M."/>
            <person name="Adriaenssens E.M."/>
            <person name="Foster-Nyarko E."/>
            <person name="Jarju S."/>
            <person name="Secka A."/>
            <person name="Antonio M."/>
            <person name="Oren A."/>
            <person name="Chaudhuri R.R."/>
            <person name="La Ragione R."/>
            <person name="Hildebrand F."/>
            <person name="Pallen M.J."/>
        </authorList>
    </citation>
    <scope>NUCLEOTIDE SEQUENCE</scope>
    <source>
        <strain evidence="9">1370</strain>
    </source>
</reference>
<keyword evidence="5" id="KW-0238">DNA-binding</keyword>
<evidence type="ECO:0000256" key="6">
    <source>
        <dbReference type="ARBA" id="ARBA00023163"/>
    </source>
</evidence>
<comment type="function">
    <text evidence="7">Sigma factors are initiation factors that promote the attachment of RNA polymerase to specific initiation sites and are then released. Sigma-S contributes to the protection against external stress, thus playing a role in cellular fitness and survival.</text>
</comment>
<evidence type="ECO:0000313" key="9">
    <source>
        <dbReference type="EMBL" id="HIV11331.1"/>
    </source>
</evidence>
<dbReference type="Proteomes" id="UP000823960">
    <property type="component" value="Unassembled WGS sequence"/>
</dbReference>
<dbReference type="InterPro" id="IPR000792">
    <property type="entry name" value="Tscrpt_reg_LuxR_C"/>
</dbReference>
<protein>
    <recommendedName>
        <fullName evidence="2">RNA polymerase sigma factor SigS</fullName>
    </recommendedName>
</protein>
<organism evidence="9 10">
    <name type="scientific">Candidatus Faeciplasma avium</name>
    <dbReference type="NCBI Taxonomy" id="2840798"/>
    <lineage>
        <taxon>Bacteria</taxon>
        <taxon>Bacillati</taxon>
        <taxon>Bacillota</taxon>
        <taxon>Clostridia</taxon>
        <taxon>Eubacteriales</taxon>
        <taxon>Oscillospiraceae</taxon>
        <taxon>Oscillospiraceae incertae sedis</taxon>
        <taxon>Candidatus Faeciplasma</taxon>
    </lineage>
</organism>
<keyword evidence="4" id="KW-0731">Sigma factor</keyword>
<keyword evidence="3" id="KW-0805">Transcription regulation</keyword>
<dbReference type="Pfam" id="PF08281">
    <property type="entry name" value="Sigma70_r4_2"/>
    <property type="match status" value="1"/>
</dbReference>
<dbReference type="GO" id="GO:0016987">
    <property type="term" value="F:sigma factor activity"/>
    <property type="evidence" value="ECO:0007669"/>
    <property type="project" value="UniProtKB-KW"/>
</dbReference>
<gene>
    <name evidence="9" type="ORF">IAD28_06550</name>
</gene>
<dbReference type="InterPro" id="IPR016032">
    <property type="entry name" value="Sig_transdc_resp-reg_C-effctor"/>
</dbReference>
<evidence type="ECO:0000256" key="7">
    <source>
        <dbReference type="ARBA" id="ARBA00024701"/>
    </source>
</evidence>
<evidence type="ECO:0000256" key="4">
    <source>
        <dbReference type="ARBA" id="ARBA00023082"/>
    </source>
</evidence>
<evidence type="ECO:0000256" key="3">
    <source>
        <dbReference type="ARBA" id="ARBA00023015"/>
    </source>
</evidence>
<dbReference type="GO" id="GO:0003677">
    <property type="term" value="F:DNA binding"/>
    <property type="evidence" value="ECO:0007669"/>
    <property type="project" value="UniProtKB-KW"/>
</dbReference>
<dbReference type="InterPro" id="IPR036388">
    <property type="entry name" value="WH-like_DNA-bd_sf"/>
</dbReference>
<dbReference type="SUPFAM" id="SSF46894">
    <property type="entry name" value="C-terminal effector domain of the bipartite response regulators"/>
    <property type="match status" value="1"/>
</dbReference>
<dbReference type="InterPro" id="IPR013325">
    <property type="entry name" value="RNA_pol_sigma_r2"/>
</dbReference>
<reference evidence="9" key="1">
    <citation type="submission" date="2020-10" db="EMBL/GenBank/DDBJ databases">
        <authorList>
            <person name="Gilroy R."/>
        </authorList>
    </citation>
    <scope>NUCLEOTIDE SEQUENCE</scope>
    <source>
        <strain evidence="9">1370</strain>
    </source>
</reference>
<name>A0A9D1NSA7_9FIRM</name>
<dbReference type="AlphaFoldDB" id="A0A9D1NSA7"/>
<dbReference type="PANTHER" id="PTHR43133:SF8">
    <property type="entry name" value="RNA POLYMERASE SIGMA FACTOR HI_1459-RELATED"/>
    <property type="match status" value="1"/>
</dbReference>
<keyword evidence="6" id="KW-0804">Transcription</keyword>